<dbReference type="GO" id="GO:0005524">
    <property type="term" value="F:ATP binding"/>
    <property type="evidence" value="ECO:0007669"/>
    <property type="project" value="InterPro"/>
</dbReference>
<gene>
    <name evidence="3" type="ORF">IAC96_09290</name>
</gene>
<dbReference type="Pfam" id="PF00069">
    <property type="entry name" value="Pkinase"/>
    <property type="match status" value="1"/>
</dbReference>
<dbReference type="Pfam" id="PF05729">
    <property type="entry name" value="NACHT"/>
    <property type="match status" value="1"/>
</dbReference>
<protein>
    <submittedName>
        <fullName evidence="3">NACHT domain-containing protein</fullName>
    </submittedName>
</protein>
<evidence type="ECO:0000259" key="2">
    <source>
        <dbReference type="PROSITE" id="PS50837"/>
    </source>
</evidence>
<reference evidence="3" key="2">
    <citation type="journal article" date="2021" name="PeerJ">
        <title>Extensive microbial diversity within the chicken gut microbiome revealed by metagenomics and culture.</title>
        <authorList>
            <person name="Gilroy R."/>
            <person name="Ravi A."/>
            <person name="Getino M."/>
            <person name="Pursley I."/>
            <person name="Horton D.L."/>
            <person name="Alikhan N.F."/>
            <person name="Baker D."/>
            <person name="Gharbi K."/>
            <person name="Hall N."/>
            <person name="Watson M."/>
            <person name="Adriaenssens E.M."/>
            <person name="Foster-Nyarko E."/>
            <person name="Jarju S."/>
            <person name="Secka A."/>
            <person name="Antonio M."/>
            <person name="Oren A."/>
            <person name="Chaudhuri R.R."/>
            <person name="La Ragione R."/>
            <person name="Hildebrand F."/>
            <person name="Pallen M.J."/>
        </authorList>
    </citation>
    <scope>NUCLEOTIDE SEQUENCE</scope>
    <source>
        <strain evidence="3">ChiW13-3771</strain>
    </source>
</reference>
<dbReference type="SUPFAM" id="SSF52540">
    <property type="entry name" value="P-loop containing nucleoside triphosphate hydrolases"/>
    <property type="match status" value="1"/>
</dbReference>
<dbReference type="PANTHER" id="PTHR44167:SF24">
    <property type="entry name" value="SERINE_THREONINE-PROTEIN KINASE CHK2"/>
    <property type="match status" value="1"/>
</dbReference>
<dbReference type="SUPFAM" id="SSF56112">
    <property type="entry name" value="Protein kinase-like (PK-like)"/>
    <property type="match status" value="1"/>
</dbReference>
<dbReference type="InterPro" id="IPR027417">
    <property type="entry name" value="P-loop_NTPase"/>
</dbReference>
<dbReference type="GO" id="GO:0004674">
    <property type="term" value="F:protein serine/threonine kinase activity"/>
    <property type="evidence" value="ECO:0007669"/>
    <property type="project" value="TreeGrafter"/>
</dbReference>
<dbReference type="PROSITE" id="PS00109">
    <property type="entry name" value="PROTEIN_KINASE_TYR"/>
    <property type="match status" value="1"/>
</dbReference>
<dbReference type="Gene3D" id="1.10.510.10">
    <property type="entry name" value="Transferase(Phosphotransferase) domain 1"/>
    <property type="match status" value="1"/>
</dbReference>
<dbReference type="PROSITE" id="PS50837">
    <property type="entry name" value="NACHT"/>
    <property type="match status" value="1"/>
</dbReference>
<dbReference type="SMART" id="SM00220">
    <property type="entry name" value="S_TKc"/>
    <property type="match status" value="1"/>
</dbReference>
<evidence type="ECO:0000313" key="4">
    <source>
        <dbReference type="Proteomes" id="UP000824201"/>
    </source>
</evidence>
<dbReference type="PROSITE" id="PS50011">
    <property type="entry name" value="PROTEIN_KINASE_DOM"/>
    <property type="match status" value="1"/>
</dbReference>
<dbReference type="EMBL" id="DVHN01000122">
    <property type="protein sequence ID" value="HIR89130.1"/>
    <property type="molecule type" value="Genomic_DNA"/>
</dbReference>
<proteinExistence type="predicted"/>
<evidence type="ECO:0000259" key="1">
    <source>
        <dbReference type="PROSITE" id="PS50011"/>
    </source>
</evidence>
<dbReference type="PANTHER" id="PTHR44167">
    <property type="entry name" value="OVARIAN-SPECIFIC SERINE/THREONINE-PROTEIN KINASE LOK-RELATED"/>
    <property type="match status" value="1"/>
</dbReference>
<organism evidence="3 4">
    <name type="scientific">Candidatus Fimimorpha faecalis</name>
    <dbReference type="NCBI Taxonomy" id="2840824"/>
    <lineage>
        <taxon>Bacteria</taxon>
        <taxon>Bacillati</taxon>
        <taxon>Bacillota</taxon>
        <taxon>Clostridia</taxon>
        <taxon>Eubacteriales</taxon>
        <taxon>Candidatus Fimimorpha</taxon>
    </lineage>
</organism>
<feature type="non-terminal residue" evidence="3">
    <location>
        <position position="554"/>
    </location>
</feature>
<dbReference type="Gene3D" id="3.40.50.300">
    <property type="entry name" value="P-loop containing nucleotide triphosphate hydrolases"/>
    <property type="match status" value="1"/>
</dbReference>
<sequence>MRENRTTLEIGAKIKLGENQYEVLGIVGAGSNAIVYHAQYPDQMQSDCNHQVLIKELFPYTTDGSIYRAEGGEQIVVEERGKEYFQLHKSSFYIGNKTHMAHLWENPEAAGGNINSYEKNGTLYSVYSYDGGISLEQYLEENKKIDLEQSCTMIQNLLDVLATFHNNGVLHLDISPDNILLLPLLKGKKEIQRRILLIDYNSSWNRTYVDLEGMYSGTKRGYSAPEIMLKKVNFICPATDLFSVCAVFYQMITGKRLTEEEIQNRKLRQFQIERCSVTWLSSVKWKVLEIITKGLWLTPNMRYQTTEELKEALIDLQDRIQRRGVSKSVLWEISKRQCTAYEKTRKISLYQSEAVIQWDGKNQLTEAEFWNKVYTERKSVLLTGSGGVGKTTLLFRYWKKMTNQYFEKQPVVWYLPLLRYQNWKNKKNSNDSQQKVSFLRGCLLEEIKTNDQVHSIEDAVWVLNQLMDQENQLILLLDGLNEVSISKTELLKEIHELSQKQGVQIVLTERVNTVTKLGIQSLIPCEIQPLGERQVREILQEQEILYPLESAMQQ</sequence>
<feature type="domain" description="Protein kinase" evidence="1">
    <location>
        <begin position="21"/>
        <end position="314"/>
    </location>
</feature>
<comment type="caution">
    <text evidence="3">The sequence shown here is derived from an EMBL/GenBank/DDBJ whole genome shotgun (WGS) entry which is preliminary data.</text>
</comment>
<feature type="domain" description="NACHT" evidence="2">
    <location>
        <begin position="378"/>
        <end position="510"/>
    </location>
</feature>
<reference evidence="3" key="1">
    <citation type="submission" date="2020-10" db="EMBL/GenBank/DDBJ databases">
        <authorList>
            <person name="Gilroy R."/>
        </authorList>
    </citation>
    <scope>NUCLEOTIDE SEQUENCE</scope>
    <source>
        <strain evidence="3">ChiW13-3771</strain>
    </source>
</reference>
<dbReference type="Proteomes" id="UP000824201">
    <property type="component" value="Unassembled WGS sequence"/>
</dbReference>
<dbReference type="AlphaFoldDB" id="A0A9D1JDS8"/>
<dbReference type="InterPro" id="IPR007111">
    <property type="entry name" value="NACHT_NTPase"/>
</dbReference>
<accession>A0A9D1JDS8</accession>
<dbReference type="InterPro" id="IPR000719">
    <property type="entry name" value="Prot_kinase_dom"/>
</dbReference>
<dbReference type="InterPro" id="IPR008266">
    <property type="entry name" value="Tyr_kinase_AS"/>
</dbReference>
<name>A0A9D1JDS8_9FIRM</name>
<dbReference type="InterPro" id="IPR011009">
    <property type="entry name" value="Kinase-like_dom_sf"/>
</dbReference>
<evidence type="ECO:0000313" key="3">
    <source>
        <dbReference type="EMBL" id="HIR89130.1"/>
    </source>
</evidence>